<dbReference type="GO" id="GO:0005524">
    <property type="term" value="F:ATP binding"/>
    <property type="evidence" value="ECO:0007669"/>
    <property type="project" value="UniProtKB-KW"/>
</dbReference>
<evidence type="ECO:0000313" key="6">
    <source>
        <dbReference type="Proteomes" id="UP001386955"/>
    </source>
</evidence>
<proteinExistence type="predicted"/>
<dbReference type="GO" id="GO:0005886">
    <property type="term" value="C:plasma membrane"/>
    <property type="evidence" value="ECO:0007669"/>
    <property type="project" value="TreeGrafter"/>
</dbReference>
<evidence type="ECO:0000259" key="4">
    <source>
        <dbReference type="PROSITE" id="PS50011"/>
    </source>
</evidence>
<gene>
    <name evidence="5" type="ORF">VNO78_12345</name>
</gene>
<keyword evidence="6" id="KW-1185">Reference proteome</keyword>
<reference evidence="5 6" key="1">
    <citation type="submission" date="2024-01" db="EMBL/GenBank/DDBJ databases">
        <title>The genomes of 5 underutilized Papilionoideae crops provide insights into root nodulation and disease resistanc.</title>
        <authorList>
            <person name="Jiang F."/>
        </authorList>
    </citation>
    <scope>NUCLEOTIDE SEQUENCE [LARGE SCALE GENOMIC DNA]</scope>
    <source>
        <strain evidence="5">DUOXIRENSHENG_FW03</strain>
        <tissue evidence="5">Leaves</tissue>
    </source>
</reference>
<dbReference type="EMBL" id="JAYMYS010000003">
    <property type="protein sequence ID" value="KAK7401034.1"/>
    <property type="molecule type" value="Genomic_DNA"/>
</dbReference>
<dbReference type="SUPFAM" id="SSF56112">
    <property type="entry name" value="Protein kinase-like (PK-like)"/>
    <property type="match status" value="1"/>
</dbReference>
<evidence type="ECO:0000313" key="5">
    <source>
        <dbReference type="EMBL" id="KAK7401034.1"/>
    </source>
</evidence>
<protein>
    <recommendedName>
        <fullName evidence="4">Protein kinase domain-containing protein</fullName>
    </recommendedName>
</protein>
<keyword evidence="2" id="KW-0067">ATP-binding</keyword>
<dbReference type="Gene3D" id="1.10.510.10">
    <property type="entry name" value="Transferase(Phosphotransferase) domain 1"/>
    <property type="match status" value="3"/>
</dbReference>
<dbReference type="PROSITE" id="PS50011">
    <property type="entry name" value="PROTEIN_KINASE_DOM"/>
    <property type="match status" value="1"/>
</dbReference>
<dbReference type="InterPro" id="IPR000719">
    <property type="entry name" value="Prot_kinase_dom"/>
</dbReference>
<accession>A0AAN9XPC6</accession>
<dbReference type="InterPro" id="IPR011009">
    <property type="entry name" value="Kinase-like_dom_sf"/>
</dbReference>
<name>A0AAN9XPC6_PSOTE</name>
<dbReference type="Proteomes" id="UP001386955">
    <property type="component" value="Unassembled WGS sequence"/>
</dbReference>
<dbReference type="AlphaFoldDB" id="A0AAN9XPC6"/>
<evidence type="ECO:0000256" key="1">
    <source>
        <dbReference type="ARBA" id="ARBA00022741"/>
    </source>
</evidence>
<evidence type="ECO:0000256" key="3">
    <source>
        <dbReference type="SAM" id="MobiDB-lite"/>
    </source>
</evidence>
<comment type="caution">
    <text evidence="5">The sequence shown here is derived from an EMBL/GenBank/DDBJ whole genome shotgun (WGS) entry which is preliminary data.</text>
</comment>
<keyword evidence="1" id="KW-0547">Nucleotide-binding</keyword>
<feature type="region of interest" description="Disordered" evidence="3">
    <location>
        <begin position="835"/>
        <end position="882"/>
    </location>
</feature>
<dbReference type="PANTHER" id="PTHR27001:SF721">
    <property type="entry name" value="DUAL-SPECIFICITY KINASE DOMAIN PROTEIN"/>
    <property type="match status" value="1"/>
</dbReference>
<evidence type="ECO:0000256" key="2">
    <source>
        <dbReference type="ARBA" id="ARBA00022840"/>
    </source>
</evidence>
<feature type="compositionally biased region" description="Basic and acidic residues" evidence="3">
    <location>
        <begin position="862"/>
        <end position="877"/>
    </location>
</feature>
<dbReference type="PANTHER" id="PTHR27001">
    <property type="entry name" value="OS01G0253100 PROTEIN"/>
    <property type="match status" value="1"/>
</dbReference>
<dbReference type="GO" id="GO:0004672">
    <property type="term" value="F:protein kinase activity"/>
    <property type="evidence" value="ECO:0007669"/>
    <property type="project" value="InterPro"/>
</dbReference>
<organism evidence="5 6">
    <name type="scientific">Psophocarpus tetragonolobus</name>
    <name type="common">Winged bean</name>
    <name type="synonym">Dolichos tetragonolobus</name>
    <dbReference type="NCBI Taxonomy" id="3891"/>
    <lineage>
        <taxon>Eukaryota</taxon>
        <taxon>Viridiplantae</taxon>
        <taxon>Streptophyta</taxon>
        <taxon>Embryophyta</taxon>
        <taxon>Tracheophyta</taxon>
        <taxon>Spermatophyta</taxon>
        <taxon>Magnoliopsida</taxon>
        <taxon>eudicotyledons</taxon>
        <taxon>Gunneridae</taxon>
        <taxon>Pentapetalae</taxon>
        <taxon>rosids</taxon>
        <taxon>fabids</taxon>
        <taxon>Fabales</taxon>
        <taxon>Fabaceae</taxon>
        <taxon>Papilionoideae</taxon>
        <taxon>50 kb inversion clade</taxon>
        <taxon>NPAAA clade</taxon>
        <taxon>indigoferoid/millettioid clade</taxon>
        <taxon>Phaseoleae</taxon>
        <taxon>Psophocarpus</taxon>
    </lineage>
</organism>
<dbReference type="Pfam" id="PF00069">
    <property type="entry name" value="Pkinase"/>
    <property type="match status" value="1"/>
</dbReference>
<sequence length="1041" mass="118831">MDRTTKNVVVIQDAAKILNLRVFYWIINGLSLKPEDEVTLVSILHEVHTPMGYKITVDNGLNGVNQRIIEKELAKKKEEYLINEGLAHIVKHYESNKVVFKIKLFTGSSQKNVALEVAKNLKATWVILDRQMKKDEEFFLQKLSCGISILRRNNRIVRLRAPIDLPDEIQCNSHETYDESLPSIPYNDLFNIDVFPKSTLEDDEQNQIQDRPHEGKGCLDITSNINEKTCQTSSYHLSMNRTEISSNQLIDKIERDERGQDQEQMQRMSHEIVDQPNQEEEKINNFLHGEQWDLSNPTKGQMEGGMKLVVKQHDVTNAKAKPLLKRKNYSELVDPIIRNTYEEDHLRWLVQVTTQCLKSNPKERFSMNMVVSALQGIADSELCHMTDDITPVISDSRIVLDINGSQVVDQLSDFEEQVPSTLNREGITTQNISIDHMIGNTKGEIVLENSKFSACSICKSRRPNVAWTKGYSYDELQKATAGFSVENSLSESENGPTFEGLLERRIGDFGIGKVKLGPKKCSKDKCVKNFGYTAPEYLENGKLSNKTDVFSFGVILLELITGRRAMDKLPGGKSLVGWARPLLGGKKYAQLVDLKICNSYEEEKLQWLVQVTEQCLRKNPKERFTMNMVVSALQGIVESDEHCETEDSSPENSYLPHGDPSMISTQVNQKQEWIDRNQYEVERSQRLTVKTNDMAKQRNQLIQGGEDVKSGPDDEILGATAINNDIIDQINHDQQIQEKQHIKGTFHIEEMGKEVDKQQEVMPLLEQRKHLQLVDPKVNSSYDEQELVSLFHVAKNCLRKNPKERFTMKMVVSALPCVVDSNGICLKEIFPPENSNISDVTKPKDEEESLKEEDLSTVNTKETMRNHSENSEERKDNTICSKGNNETKVSQKCDSYKTCESSNETEEKESSRTKVGQKYWEGCLSYGGAREFYHQGSQDYTVCEEFFGWSSILIKPLEDLAEYHEQLLGHIADSICFPLILSIFNLEQNFPFDRDCIPKQFNSPIALRHNRALTLSRASSRILGLDFPPTPMRRPTRMNEP</sequence>
<feature type="domain" description="Protein kinase" evidence="4">
    <location>
        <begin position="295"/>
        <end position="637"/>
    </location>
</feature>